<dbReference type="STRING" id="1293036.GCA_001315825_02705"/>
<dbReference type="InterPro" id="IPR050625">
    <property type="entry name" value="ParA/MinD_ATPase"/>
</dbReference>
<dbReference type="KEGG" id="mhk:DFR87_00910"/>
<proteinExistence type="predicted"/>
<dbReference type="InterPro" id="IPR002586">
    <property type="entry name" value="CobQ/CobB/MinD/ParA_Nub-bd_dom"/>
</dbReference>
<dbReference type="SUPFAM" id="SSF52540">
    <property type="entry name" value="P-loop containing nucleoside triphosphate hydrolases"/>
    <property type="match status" value="1"/>
</dbReference>
<dbReference type="GO" id="GO:0009898">
    <property type="term" value="C:cytoplasmic side of plasma membrane"/>
    <property type="evidence" value="ECO:0007669"/>
    <property type="project" value="TreeGrafter"/>
</dbReference>
<evidence type="ECO:0000313" key="2">
    <source>
        <dbReference type="EMBL" id="AWS00468.1"/>
    </source>
</evidence>
<dbReference type="GO" id="GO:0005829">
    <property type="term" value="C:cytosol"/>
    <property type="evidence" value="ECO:0007669"/>
    <property type="project" value="TreeGrafter"/>
</dbReference>
<dbReference type="InterPro" id="IPR027417">
    <property type="entry name" value="P-loop_NTPase"/>
</dbReference>
<feature type="domain" description="CobQ/CobB/MinD/ParA nucleotide binding" evidence="1">
    <location>
        <begin position="2"/>
        <end position="226"/>
    </location>
</feature>
<dbReference type="Proteomes" id="UP000247586">
    <property type="component" value="Chromosome"/>
</dbReference>
<dbReference type="Gene3D" id="3.40.50.300">
    <property type="entry name" value="P-loop containing nucleotide triphosphate hydrolases"/>
    <property type="match status" value="1"/>
</dbReference>
<dbReference type="AlphaFoldDB" id="A0A2U9IX78"/>
<dbReference type="GO" id="GO:0005524">
    <property type="term" value="F:ATP binding"/>
    <property type="evidence" value="ECO:0007669"/>
    <property type="project" value="TreeGrafter"/>
</dbReference>
<organism evidence="2 3">
    <name type="scientific">Metallosphaera hakonensis JCM 8857 = DSM 7519</name>
    <dbReference type="NCBI Taxonomy" id="1293036"/>
    <lineage>
        <taxon>Archaea</taxon>
        <taxon>Thermoproteota</taxon>
        <taxon>Thermoprotei</taxon>
        <taxon>Sulfolobales</taxon>
        <taxon>Sulfolobaceae</taxon>
        <taxon>Metallosphaera</taxon>
    </lineage>
</organism>
<sequence length="256" mass="28391">MQSAKGGVGKSTISMNLTLALASSGLRVLLVDRDNVGYSSKLAGIEEPGVLSSVIDGLNIKPVSHFKFGKGTVTVVKISGDGTRHETDIQKLVNDASLKERFKAVIEDILKSFPHDFSIVDNPSLIFHDNPLVQTEVEVYLKLYPDRKVVRFYVLTAHMRLAEETVAYIRRAEDRSKLGSPLGMFVNMIPPGQEAEAERILNHVMERTNLKLGVLIPFSEEIFQFSEEMSSMPILPQIKKMSELIISGDLGNHVIK</sequence>
<reference evidence="2" key="1">
    <citation type="submission" date="2018-05" db="EMBL/GenBank/DDBJ databases">
        <title>Complete Genome Sequences of Extremely Thermoacidophilic, Metal-Mobilizing Type-Strain Members of the Archaeal Family Sulfolobaceae: Acidianus brierleyi DSM-1651T, Acidianus sulfidivorans DSM-18786T, Metallosphaera hakonensis DSM-7519T, and Metallosphaera prunae DSM-10039T.</title>
        <authorList>
            <person name="Counts J.A."/>
            <person name="Kelly R.M."/>
        </authorList>
    </citation>
    <scope>NUCLEOTIDE SEQUENCE [LARGE SCALE GENOMIC DNA]</scope>
    <source>
        <strain evidence="2">HO1-1</strain>
    </source>
</reference>
<evidence type="ECO:0000259" key="1">
    <source>
        <dbReference type="Pfam" id="PF01656"/>
    </source>
</evidence>
<gene>
    <name evidence="2" type="ORF">DFR87_00910</name>
</gene>
<dbReference type="PANTHER" id="PTHR43384:SF10">
    <property type="entry name" value="ATPASE INVOLVED IN CHROMOSOME PARTITIONING, PARA_MIND FAMILY"/>
    <property type="match status" value="1"/>
</dbReference>
<dbReference type="PANTHER" id="PTHR43384">
    <property type="entry name" value="SEPTUM SITE-DETERMINING PROTEIN MIND HOMOLOG, CHLOROPLASTIC-RELATED"/>
    <property type="match status" value="1"/>
</dbReference>
<dbReference type="EMBL" id="CP029287">
    <property type="protein sequence ID" value="AWS00468.1"/>
    <property type="molecule type" value="Genomic_DNA"/>
</dbReference>
<keyword evidence="3" id="KW-1185">Reference proteome</keyword>
<dbReference type="GO" id="GO:0016887">
    <property type="term" value="F:ATP hydrolysis activity"/>
    <property type="evidence" value="ECO:0007669"/>
    <property type="project" value="TreeGrafter"/>
</dbReference>
<dbReference type="Pfam" id="PF01656">
    <property type="entry name" value="CbiA"/>
    <property type="match status" value="1"/>
</dbReference>
<evidence type="ECO:0000313" key="3">
    <source>
        <dbReference type="Proteomes" id="UP000247586"/>
    </source>
</evidence>
<name>A0A2U9IX78_9CREN</name>
<protein>
    <recommendedName>
        <fullName evidence="1">CobQ/CobB/MinD/ParA nucleotide binding domain-containing protein</fullName>
    </recommendedName>
</protein>
<dbReference type="GO" id="GO:0051782">
    <property type="term" value="P:negative regulation of cell division"/>
    <property type="evidence" value="ECO:0007669"/>
    <property type="project" value="TreeGrafter"/>
</dbReference>
<accession>A0A2U9IX78</accession>